<name>M6R8C0_LEPIR</name>
<dbReference type="Proteomes" id="UP000012092">
    <property type="component" value="Unassembled WGS sequence"/>
</dbReference>
<gene>
    <name evidence="1" type="ORF">LEP1GSC116_0144</name>
</gene>
<organism evidence="1 2">
    <name type="scientific">Leptospira interrogans serovar Icterohaemorrhagiae str. Verdun HP</name>
    <dbReference type="NCBI Taxonomy" id="1049910"/>
    <lineage>
        <taxon>Bacteria</taxon>
        <taxon>Pseudomonadati</taxon>
        <taxon>Spirochaetota</taxon>
        <taxon>Spirochaetia</taxon>
        <taxon>Leptospirales</taxon>
        <taxon>Leptospiraceae</taxon>
        <taxon>Leptospira</taxon>
    </lineage>
</organism>
<comment type="caution">
    <text evidence="1">The sequence shown here is derived from an EMBL/GenBank/DDBJ whole genome shotgun (WGS) entry which is preliminary data.</text>
</comment>
<evidence type="ECO:0000313" key="1">
    <source>
        <dbReference type="EMBL" id="EMO03835.1"/>
    </source>
</evidence>
<dbReference type="EMBL" id="AHNZ02000765">
    <property type="protein sequence ID" value="EMO03835.1"/>
    <property type="molecule type" value="Genomic_DNA"/>
</dbReference>
<reference evidence="1 2" key="1">
    <citation type="submission" date="2013-01" db="EMBL/GenBank/DDBJ databases">
        <authorList>
            <person name="Harkins D.M."/>
            <person name="Durkin A.S."/>
            <person name="Brinkac L.M."/>
            <person name="Haft D.H."/>
            <person name="Selengut J.D."/>
            <person name="Sanka R."/>
            <person name="DePew J."/>
            <person name="Purushe J."/>
            <person name="Picardeau M."/>
            <person name="Werts C."/>
            <person name="Goarant C."/>
            <person name="Vinetz J.M."/>
            <person name="Sutton G.G."/>
            <person name="Nierman W.C."/>
            <person name="Fouts D.E."/>
        </authorList>
    </citation>
    <scope>NUCLEOTIDE SEQUENCE [LARGE SCALE GENOMIC DNA]</scope>
    <source>
        <strain evidence="1 2">Verdun HP</strain>
    </source>
</reference>
<evidence type="ECO:0000313" key="2">
    <source>
        <dbReference type="Proteomes" id="UP000012092"/>
    </source>
</evidence>
<accession>M6R8C0</accession>
<feature type="non-terminal residue" evidence="1">
    <location>
        <position position="1"/>
    </location>
</feature>
<protein>
    <submittedName>
        <fullName evidence="1">Uncharacterized protein</fullName>
    </submittedName>
</protein>
<dbReference type="AlphaFoldDB" id="M6R8C0"/>
<proteinExistence type="predicted"/>
<sequence length="42" mass="4997">YTEVFFAPSKFIQNGLDFEEMIDSLVNRIREEKETTVSSYVY</sequence>